<dbReference type="Proteomes" id="UP000540506">
    <property type="component" value="Unassembled WGS sequence"/>
</dbReference>
<dbReference type="InterPro" id="IPR027417">
    <property type="entry name" value="P-loop_NTPase"/>
</dbReference>
<reference evidence="2 3" key="1">
    <citation type="submission" date="2020-08" db="EMBL/GenBank/DDBJ databases">
        <title>Sequencing the genomes of 1000 actinobacteria strains.</title>
        <authorList>
            <person name="Klenk H.-P."/>
        </authorList>
    </citation>
    <scope>NUCLEOTIDE SEQUENCE [LARGE SCALE GENOMIC DNA]</scope>
    <source>
        <strain evidence="2 3">DSM 41654</strain>
    </source>
</reference>
<dbReference type="PANTHER" id="PTHR37291">
    <property type="entry name" value="5-METHYLCYTOSINE-SPECIFIC RESTRICTION ENZYME B"/>
    <property type="match status" value="1"/>
</dbReference>
<dbReference type="InterPro" id="IPR003593">
    <property type="entry name" value="AAA+_ATPase"/>
</dbReference>
<dbReference type="SUPFAM" id="SSF52540">
    <property type="entry name" value="P-loop containing nucleoside triphosphate hydrolases"/>
    <property type="match status" value="1"/>
</dbReference>
<dbReference type="GO" id="GO:0016887">
    <property type="term" value="F:ATP hydrolysis activity"/>
    <property type="evidence" value="ECO:0007669"/>
    <property type="project" value="InterPro"/>
</dbReference>
<gene>
    <name evidence="2" type="ORF">FHR34_008094</name>
</gene>
<dbReference type="AlphaFoldDB" id="A0A7W7RBN3"/>
<accession>A0A7W7RBN3</accession>
<name>A0A7W7RBN3_KITKI</name>
<evidence type="ECO:0000313" key="3">
    <source>
        <dbReference type="Proteomes" id="UP000540506"/>
    </source>
</evidence>
<sequence length="713" mass="78444">MQTGVDGADDLARRIAQFDRAAVAEKLARAEDDRRRVLAEFPLDDWRTLPLERYALGPAANRLAGRSFCRLMEYGTDSFGSMRGGSAAKHIIYQHRSGEWRYPTGLGNPGQAWQRIRADFVAAFGAAGEGQFKRIDDCETLSFGQALVTKALAVYFPDEFLPVFSAPHVRHFVELLGGRSHRAYAGVRTWQANRELLQLIGEHEEFAGWQPREVMTFLYAAYDPRPKHRDVWKIAPGDQAKLWEDCRAGSHICVGWDELGDLGQYESDLELKSAMDDFWPQSSGGNLQVARQLIAFRDLEEGDLVVANRGKSEVLALGRVSGGYRFEEDRAEFRHLVGVEWDESYAQTFTEPVHAWQRTFAKVPDRLLRRIREGRTEQPAALLAAAPPQPVEVPAAVSRVLEALQRKGQVILQGPPGTGKTRLAMSAALALAEQETLIEASGPERRAALAALLEVPAGATAAPVTMVTFHPSYGYEDFVEGYKPDTASDQAGLKLALKPGLFLRLCQEAAKAPEQTFLLIIDEINRGDLPRILGELVTLLELDKRDIPVSLPTSGKPVAVPANVRIIGTMNTADRSVGHLDVAIRRRFAFIDVPPDLDAITGNVDGLDLSGFLQSLNSRLDKAFGPDHQIGQACLLQDDEPLGTVEELSAAFHHDIVPLIDDHCLGRPELLREVLGALVDAQTGRIAQINPQDLPAKLAAEFVAADQDDELDG</sequence>
<dbReference type="InterPro" id="IPR052934">
    <property type="entry name" value="Methyl-DNA_Rec/Restrict_Enz"/>
</dbReference>
<dbReference type="GO" id="GO:0005524">
    <property type="term" value="F:ATP binding"/>
    <property type="evidence" value="ECO:0007669"/>
    <property type="project" value="InterPro"/>
</dbReference>
<dbReference type="EMBL" id="JACHJV010000003">
    <property type="protein sequence ID" value="MBB4928997.1"/>
    <property type="molecule type" value="Genomic_DNA"/>
</dbReference>
<evidence type="ECO:0000259" key="1">
    <source>
        <dbReference type="SMART" id="SM00382"/>
    </source>
</evidence>
<dbReference type="Gene3D" id="3.40.50.300">
    <property type="entry name" value="P-loop containing nucleotide triphosphate hydrolases"/>
    <property type="match status" value="1"/>
</dbReference>
<protein>
    <submittedName>
        <fullName evidence="2">5-methylcytosine-specific restriction protein B</fullName>
        <ecNumber evidence="2">3.1.21.-</ecNumber>
    </submittedName>
</protein>
<dbReference type="RefSeq" id="WP_184946746.1">
    <property type="nucleotide sequence ID" value="NZ_JACHJV010000003.1"/>
</dbReference>
<evidence type="ECO:0000313" key="2">
    <source>
        <dbReference type="EMBL" id="MBB4928997.1"/>
    </source>
</evidence>
<dbReference type="EC" id="3.1.21.-" evidence="2"/>
<feature type="domain" description="AAA+ ATPase" evidence="1">
    <location>
        <begin position="406"/>
        <end position="596"/>
    </location>
</feature>
<comment type="caution">
    <text evidence="2">The sequence shown here is derived from an EMBL/GenBank/DDBJ whole genome shotgun (WGS) entry which is preliminary data.</text>
</comment>
<dbReference type="PANTHER" id="PTHR37291:SF1">
    <property type="entry name" value="TYPE IV METHYL-DIRECTED RESTRICTION ENZYME ECOKMCRB SUBUNIT"/>
    <property type="match status" value="1"/>
</dbReference>
<dbReference type="Pfam" id="PF07728">
    <property type="entry name" value="AAA_5"/>
    <property type="match status" value="1"/>
</dbReference>
<keyword evidence="3" id="KW-1185">Reference proteome</keyword>
<organism evidence="2 3">
    <name type="scientific">Kitasatospora kifunensis</name>
    <name type="common">Streptomyces kifunensis</name>
    <dbReference type="NCBI Taxonomy" id="58351"/>
    <lineage>
        <taxon>Bacteria</taxon>
        <taxon>Bacillati</taxon>
        <taxon>Actinomycetota</taxon>
        <taxon>Actinomycetes</taxon>
        <taxon>Kitasatosporales</taxon>
        <taxon>Streptomycetaceae</taxon>
        <taxon>Kitasatospora</taxon>
    </lineage>
</organism>
<proteinExistence type="predicted"/>
<dbReference type="SMART" id="SM00382">
    <property type="entry name" value="AAA"/>
    <property type="match status" value="1"/>
</dbReference>
<dbReference type="InterPro" id="IPR011704">
    <property type="entry name" value="ATPase_dyneun-rel_AAA"/>
</dbReference>
<keyword evidence="2" id="KW-0378">Hydrolase</keyword>